<evidence type="ECO:0000256" key="2">
    <source>
        <dbReference type="ARBA" id="ARBA00022741"/>
    </source>
</evidence>
<proteinExistence type="inferred from homology"/>
<evidence type="ECO:0000256" key="5">
    <source>
        <dbReference type="ARBA" id="ARBA00022840"/>
    </source>
</evidence>
<dbReference type="PANTHER" id="PTHR46425">
    <property type="entry name" value="TRANSCRIPTION TERMINATION FACTOR RHO"/>
    <property type="match status" value="1"/>
</dbReference>
<keyword evidence="14" id="KW-1185">Reference proteome</keyword>
<feature type="compositionally biased region" description="Polar residues" evidence="11">
    <location>
        <begin position="15"/>
        <end position="26"/>
    </location>
</feature>
<dbReference type="Pfam" id="PF00006">
    <property type="entry name" value="ATP-synt_ab"/>
    <property type="match status" value="1"/>
</dbReference>
<feature type="compositionally biased region" description="Basic and acidic residues" evidence="11">
    <location>
        <begin position="81"/>
        <end position="95"/>
    </location>
</feature>
<dbReference type="InterPro" id="IPR036269">
    <property type="entry name" value="Rho_N_sf"/>
</dbReference>
<evidence type="ECO:0000256" key="3">
    <source>
        <dbReference type="ARBA" id="ARBA00022801"/>
    </source>
</evidence>
<dbReference type="SUPFAM" id="SSF68912">
    <property type="entry name" value="Rho N-terminal domain-like"/>
    <property type="match status" value="1"/>
</dbReference>
<evidence type="ECO:0000256" key="8">
    <source>
        <dbReference type="ARBA" id="ARBA00023163"/>
    </source>
</evidence>
<dbReference type="STRING" id="1841861.GCA_900157365_02043"/>
<dbReference type="PROSITE" id="PS51856">
    <property type="entry name" value="RHO_RNA_BD"/>
    <property type="match status" value="1"/>
</dbReference>
<evidence type="ECO:0000256" key="4">
    <source>
        <dbReference type="ARBA" id="ARBA00022806"/>
    </source>
</evidence>
<dbReference type="InterPro" id="IPR027417">
    <property type="entry name" value="P-loop_NTPase"/>
</dbReference>
<dbReference type="SUPFAM" id="SSF52540">
    <property type="entry name" value="P-loop containing nucleoside triphosphate hydrolases"/>
    <property type="match status" value="1"/>
</dbReference>
<dbReference type="InterPro" id="IPR011112">
    <property type="entry name" value="Rho-like_N"/>
</dbReference>
<keyword evidence="5" id="KW-0067">ATP-binding</keyword>
<dbReference type="Pfam" id="PF07498">
    <property type="entry name" value="Rho_N"/>
    <property type="match status" value="1"/>
</dbReference>
<dbReference type="Gene3D" id="2.40.50.140">
    <property type="entry name" value="Nucleic acid-binding proteins"/>
    <property type="match status" value="1"/>
</dbReference>
<dbReference type="Gene3D" id="3.40.50.300">
    <property type="entry name" value="P-loop containing nucleotide triphosphate hydrolases"/>
    <property type="match status" value="1"/>
</dbReference>
<dbReference type="InterPro" id="IPR011113">
    <property type="entry name" value="Rho_RNA-bd"/>
</dbReference>
<dbReference type="SMART" id="SM00959">
    <property type="entry name" value="Rho_N"/>
    <property type="match status" value="1"/>
</dbReference>
<feature type="compositionally biased region" description="Basic and acidic residues" evidence="11">
    <location>
        <begin position="113"/>
        <end position="123"/>
    </location>
</feature>
<dbReference type="InterPro" id="IPR012340">
    <property type="entry name" value="NA-bd_OB-fold"/>
</dbReference>
<dbReference type="GO" id="GO:0008186">
    <property type="term" value="F:ATP-dependent activity, acting on RNA"/>
    <property type="evidence" value="ECO:0007669"/>
    <property type="project" value="UniProtKB-UniRule"/>
</dbReference>
<gene>
    <name evidence="13" type="ORF">MNAB215_3723</name>
</gene>
<dbReference type="GO" id="GO:0005524">
    <property type="term" value="F:ATP binding"/>
    <property type="evidence" value="ECO:0007669"/>
    <property type="project" value="UniProtKB-KW"/>
</dbReference>
<dbReference type="AlphaFoldDB" id="A0A2U3PCN2"/>
<keyword evidence="4" id="KW-0347">Helicase</keyword>
<evidence type="ECO:0000313" key="14">
    <source>
        <dbReference type="Proteomes" id="UP000240424"/>
    </source>
</evidence>
<keyword evidence="7" id="KW-0805">Transcription regulation</keyword>
<evidence type="ECO:0000256" key="7">
    <source>
        <dbReference type="ARBA" id="ARBA00023015"/>
    </source>
</evidence>
<dbReference type="GO" id="GO:0003723">
    <property type="term" value="F:RNA binding"/>
    <property type="evidence" value="ECO:0007669"/>
    <property type="project" value="UniProtKB-UniRule"/>
</dbReference>
<dbReference type="GO" id="GO:0016787">
    <property type="term" value="F:hydrolase activity"/>
    <property type="evidence" value="ECO:0007669"/>
    <property type="project" value="UniProtKB-KW"/>
</dbReference>
<dbReference type="FunFam" id="3.40.50.300:FF:000072">
    <property type="entry name" value="Transcription termination factor Rho"/>
    <property type="match status" value="1"/>
</dbReference>
<keyword evidence="2" id="KW-0547">Nucleotide-binding</keyword>
<dbReference type="EMBL" id="FUEZ01000004">
    <property type="protein sequence ID" value="SPM41517.1"/>
    <property type="molecule type" value="Genomic_DNA"/>
</dbReference>
<dbReference type="Proteomes" id="UP000240424">
    <property type="component" value="Unassembled WGS sequence"/>
</dbReference>
<dbReference type="SUPFAM" id="SSF50249">
    <property type="entry name" value="Nucleic acid-binding proteins"/>
    <property type="match status" value="1"/>
</dbReference>
<keyword evidence="3" id="KW-0378">Hydrolase</keyword>
<dbReference type="PANTHER" id="PTHR46425:SF1">
    <property type="entry name" value="TRANSCRIPTION TERMINATION FACTOR RHO"/>
    <property type="match status" value="1"/>
</dbReference>
<dbReference type="GO" id="GO:0004386">
    <property type="term" value="F:helicase activity"/>
    <property type="evidence" value="ECO:0007669"/>
    <property type="project" value="UniProtKB-UniRule"/>
</dbReference>
<feature type="region of interest" description="Disordered" evidence="11">
    <location>
        <begin position="1"/>
        <end position="37"/>
    </location>
</feature>
<reference evidence="13 14" key="1">
    <citation type="submission" date="2017-01" db="EMBL/GenBank/DDBJ databases">
        <authorList>
            <consortium name="Urmite Genomes"/>
        </authorList>
    </citation>
    <scope>NUCLEOTIDE SEQUENCE [LARGE SCALE GENOMIC DNA]</scope>
    <source>
        <strain evidence="13 14">AB215</strain>
    </source>
</reference>
<dbReference type="CDD" id="cd01128">
    <property type="entry name" value="rho_factor_C"/>
    <property type="match status" value="1"/>
</dbReference>
<evidence type="ECO:0000256" key="10">
    <source>
        <dbReference type="PROSITE-ProRule" id="PRU01203"/>
    </source>
</evidence>
<dbReference type="EC" id="3.6.4.-" evidence="9"/>
<accession>A0A2U3PCN2</accession>
<dbReference type="NCBIfam" id="NF006886">
    <property type="entry name" value="PRK09376.1"/>
    <property type="match status" value="1"/>
</dbReference>
<dbReference type="InterPro" id="IPR004665">
    <property type="entry name" value="Term_rho"/>
</dbReference>
<name>A0A2U3PCN2_9MYCO</name>
<dbReference type="InterPro" id="IPR000194">
    <property type="entry name" value="ATPase_F1/V1/A1_a/bsu_nucl-bd"/>
</dbReference>
<feature type="non-terminal residue" evidence="13">
    <location>
        <position position="1"/>
    </location>
</feature>
<feature type="region of interest" description="Disordered" evidence="11">
    <location>
        <begin position="65"/>
        <end position="238"/>
    </location>
</feature>
<feature type="compositionally biased region" description="Basic and acidic residues" evidence="11">
    <location>
        <begin position="139"/>
        <end position="183"/>
    </location>
</feature>
<dbReference type="GO" id="GO:0006353">
    <property type="term" value="P:DNA-templated transcription termination"/>
    <property type="evidence" value="ECO:0007669"/>
    <property type="project" value="UniProtKB-UniRule"/>
</dbReference>
<keyword evidence="1" id="KW-0806">Transcription termination</keyword>
<organism evidence="13 14">
    <name type="scientific">Mycobacterium numidiamassiliense</name>
    <dbReference type="NCBI Taxonomy" id="1841861"/>
    <lineage>
        <taxon>Bacteria</taxon>
        <taxon>Bacillati</taxon>
        <taxon>Actinomycetota</taxon>
        <taxon>Actinomycetes</taxon>
        <taxon>Mycobacteriales</taxon>
        <taxon>Mycobacteriaceae</taxon>
        <taxon>Mycobacterium</taxon>
    </lineage>
</organism>
<evidence type="ECO:0000256" key="6">
    <source>
        <dbReference type="ARBA" id="ARBA00022884"/>
    </source>
</evidence>
<dbReference type="Pfam" id="PF07497">
    <property type="entry name" value="Rho_RNA_bind"/>
    <property type="match status" value="1"/>
</dbReference>
<dbReference type="HAMAP" id="MF_01884">
    <property type="entry name" value="Rho"/>
    <property type="match status" value="1"/>
</dbReference>
<dbReference type="InterPro" id="IPR011129">
    <property type="entry name" value="CSD"/>
</dbReference>
<protein>
    <recommendedName>
        <fullName evidence="9">Transcription termination factor Rho</fullName>
        <ecNumber evidence="9">3.6.4.-</ecNumber>
    </recommendedName>
</protein>
<evidence type="ECO:0000256" key="11">
    <source>
        <dbReference type="SAM" id="MobiDB-lite"/>
    </source>
</evidence>
<feature type="compositionally biased region" description="Basic residues" evidence="11">
    <location>
        <begin position="209"/>
        <end position="222"/>
    </location>
</feature>
<evidence type="ECO:0000313" key="13">
    <source>
        <dbReference type="EMBL" id="SPM41517.1"/>
    </source>
</evidence>
<dbReference type="InterPro" id="IPR003593">
    <property type="entry name" value="AAA+_ATPase"/>
</dbReference>
<dbReference type="SMART" id="SM00382">
    <property type="entry name" value="AAA"/>
    <property type="match status" value="1"/>
</dbReference>
<keyword evidence="8" id="KW-0804">Transcription</keyword>
<sequence length="621" mass="67379">VTDTDLFTAGESTDGDQLSSPVTTDTPDVKNTPVGSLSTMVLPELRALANQAGVKGTSGMRKNELIAAIKETRGQANGTSVKDHPASEDNGKPDVADAETPTAQGHQNDSTDEAPRRERRSASRDAGSADSATDEADREDTRGGKGENRNGKPRGDSEERQGNRQESKNDDRGSDSSNDRGGDRQGSGGQQNRGGSNQQDDEDGEGRQGRRGRRFRDRRRRGERTGEGGGGGDAELRDDDVVQPVAGILDVLDNYAFVRTSGYLAGPHDVYVSMNMVRKNGLRRGDAVTGAVRVPKEGEQPNQRQKFNPLVRLDTVNGGPVEDAKKRPDFTKMTPLYPNERLRLETTPDRLTTRVIDLIMPIGKGQRALIVSPPKAGKTTILQDIANAITKNNPECHLMVVLVDERPEEVTDMTRSVKGEVIASTFDRPPSDHTAVAELAIERAKRLVEQGRDVVVLLDSITRLGRAYNNASPASGRILSGGVDSTALYPPKRFLGAARNIEEGGSLTIIATAMVETGSTGDTVIFEEFKGTGNAELKLDRKISERRVFPAVDVNPSGTRKDELLLSPDEFGIVHKLRRVLSGLDSHQAIDLLMSQLRKTKTNYEFLVQVSKTTPANMDND</sequence>
<dbReference type="NCBIfam" id="TIGR00767">
    <property type="entry name" value="rho"/>
    <property type="match status" value="1"/>
</dbReference>
<keyword evidence="6 10" id="KW-0694">RNA-binding</keyword>
<evidence type="ECO:0000256" key="9">
    <source>
        <dbReference type="NCBIfam" id="TIGR00767"/>
    </source>
</evidence>
<dbReference type="SMART" id="SM00357">
    <property type="entry name" value="CSP"/>
    <property type="match status" value="1"/>
</dbReference>
<comment type="similarity">
    <text evidence="10">Belongs to the Rho family.</text>
</comment>
<evidence type="ECO:0000259" key="12">
    <source>
        <dbReference type="PROSITE" id="PS51856"/>
    </source>
</evidence>
<dbReference type="InterPro" id="IPR041703">
    <property type="entry name" value="Rho_factor_ATP-bd"/>
</dbReference>
<evidence type="ECO:0000256" key="1">
    <source>
        <dbReference type="ARBA" id="ARBA00022472"/>
    </source>
</evidence>
<feature type="domain" description="Rho RNA-BD" evidence="12">
    <location>
        <begin position="242"/>
        <end position="320"/>
    </location>
</feature>